<sequence>MGCGHTCFKGMHGKAWQTGRSSAGHRGEQRGGHNWSGRPVRERVPVRAGEGVAAGGVLHGWGVQRRVGDAGARRRGAAGELAVDVQADARQGHAAP</sequence>
<dbReference type="EMBL" id="BT064150">
    <property type="protein sequence ID" value="ACN28847.1"/>
    <property type="molecule type" value="mRNA"/>
</dbReference>
<evidence type="ECO:0000313" key="2">
    <source>
        <dbReference type="EMBL" id="ACN28847.1"/>
    </source>
</evidence>
<evidence type="ECO:0000256" key="1">
    <source>
        <dbReference type="SAM" id="MobiDB-lite"/>
    </source>
</evidence>
<feature type="region of interest" description="Disordered" evidence="1">
    <location>
        <begin position="1"/>
        <end position="40"/>
    </location>
</feature>
<protein>
    <submittedName>
        <fullName evidence="2">Uncharacterized protein</fullName>
    </submittedName>
</protein>
<organism evidence="2">
    <name type="scientific">Zea mays</name>
    <name type="common">Maize</name>
    <dbReference type="NCBI Taxonomy" id="4577"/>
    <lineage>
        <taxon>Eukaryota</taxon>
        <taxon>Viridiplantae</taxon>
        <taxon>Streptophyta</taxon>
        <taxon>Embryophyta</taxon>
        <taxon>Tracheophyta</taxon>
        <taxon>Spermatophyta</taxon>
        <taxon>Magnoliopsida</taxon>
        <taxon>Liliopsida</taxon>
        <taxon>Poales</taxon>
        <taxon>Poaceae</taxon>
        <taxon>PACMAD clade</taxon>
        <taxon>Panicoideae</taxon>
        <taxon>Andropogonodae</taxon>
        <taxon>Andropogoneae</taxon>
        <taxon>Tripsacinae</taxon>
        <taxon>Zea</taxon>
    </lineage>
</organism>
<name>C0P781_MAIZE</name>
<reference evidence="2" key="1">
    <citation type="journal article" date="2009" name="PLoS Genet.">
        <title>Sequencing, mapping, and analysis of 27,455 maize full-length cDNAs.</title>
        <authorList>
            <person name="Soderlund C."/>
            <person name="Descour A."/>
            <person name="Kudrna D."/>
            <person name="Bomhoff M."/>
            <person name="Boyd L."/>
            <person name="Currie J."/>
            <person name="Angelova A."/>
            <person name="Collura K."/>
            <person name="Wissotski M."/>
            <person name="Ashley E."/>
            <person name="Morrow D."/>
            <person name="Fernandes J."/>
            <person name="Walbot V."/>
            <person name="Yu Y."/>
        </authorList>
    </citation>
    <scope>NUCLEOTIDE SEQUENCE</scope>
    <source>
        <strain evidence="2">B73</strain>
    </source>
</reference>
<proteinExistence type="evidence at transcript level"/>
<accession>C0P781</accession>
<dbReference type="AlphaFoldDB" id="C0P781"/>